<keyword evidence="6 8" id="KW-1133">Transmembrane helix</keyword>
<dbReference type="Gene3D" id="1.10.3470.10">
    <property type="entry name" value="ABC transporter involved in vitamin B12 uptake, BtuC"/>
    <property type="match status" value="2"/>
</dbReference>
<comment type="subcellular location">
    <subcellularLocation>
        <location evidence="1">Cell membrane</location>
        <topology evidence="1">Multi-pass membrane protein</topology>
    </subcellularLocation>
</comment>
<comment type="similarity">
    <text evidence="2">Belongs to the binding-protein-dependent transport system permease family. FecCD subfamily.</text>
</comment>
<feature type="transmembrane region" description="Helical" evidence="8">
    <location>
        <begin position="355"/>
        <end position="379"/>
    </location>
</feature>
<dbReference type="SUPFAM" id="SSF81345">
    <property type="entry name" value="ABC transporter involved in vitamin B12 uptake, BtuC"/>
    <property type="match status" value="2"/>
</dbReference>
<accession>A0A1M7BDK8</accession>
<feature type="transmembrane region" description="Helical" evidence="8">
    <location>
        <begin position="126"/>
        <end position="144"/>
    </location>
</feature>
<feature type="transmembrane region" description="Helical" evidence="8">
    <location>
        <begin position="310"/>
        <end position="330"/>
    </location>
</feature>
<keyword evidence="10" id="KW-1185">Reference proteome</keyword>
<dbReference type="Pfam" id="PF01032">
    <property type="entry name" value="FecCD"/>
    <property type="match status" value="2"/>
</dbReference>
<keyword evidence="7 8" id="KW-0472">Membrane</keyword>
<evidence type="ECO:0000256" key="8">
    <source>
        <dbReference type="SAM" id="Phobius"/>
    </source>
</evidence>
<feature type="transmembrane region" description="Helical" evidence="8">
    <location>
        <begin position="399"/>
        <end position="419"/>
    </location>
</feature>
<dbReference type="AlphaFoldDB" id="A0A1M7BDK8"/>
<organism evidence="9 10">
    <name type="scientific">Roseibium suaedae</name>
    <dbReference type="NCBI Taxonomy" id="735517"/>
    <lineage>
        <taxon>Bacteria</taxon>
        <taxon>Pseudomonadati</taxon>
        <taxon>Pseudomonadota</taxon>
        <taxon>Alphaproteobacteria</taxon>
        <taxon>Hyphomicrobiales</taxon>
        <taxon>Stappiaceae</taxon>
        <taxon>Roseibium</taxon>
    </lineage>
</organism>
<sequence length="671" mass="68571">MPEMSRISDVRKVPGGAWLVLLALFALAATVTNLGPALADLGGSVIFGVDDMTNQPAVQFHFSRLPRLAMAFLAGGALGVAGALLQQILRNPLASPSTVGIEAGAQLALAVTMVFFPVLLGWSRDLVTLGGGSLAMLGVFLVAWQAGFSPLSVMLAGLMAGLYASACVTLLALMKEHYLGGLFIWGGGSLVQQDWRPVISLLPRVAGGLVLALLLLRPLTLLSLDEGAKGLGLKIAQIRAAGLAIAAALTGFVVSAVGIIGFVGLAAPAFARMTGARTPASRLLLSGISGALLLTTTDQLLQILESGTGIFLPTGAVTAMLGAPLLLVLVRRLPARAHRASSAEKIAPERSRAPVWMVAGLAGACLLAVAAAVLIGRGIDGSFLLSPFDQLEDLLPWRLPRTLVAGSAGILLGLAGVFIQRLTANPAASPEVLGISSGAVFGVLAVQFLAAGSGYLVQVAGASAGALAVFGILLAMEQRRSRSSDSLLYSGVALGAFLTALVSAVIASGDPRAMLLLQWMTGSTSQADWTSAALLAAIACAALLAAPLFSRVLTLLKLGDEAAQSAGIGLRAARLLVLVFAAVLTAVATLAIGPLSFVGLMAPHLARRAGLLRSLPQMAGAAAFGGLLMILADYLGRVAYFPWQLPAGTMATFIGGPLLVALVLLRRARTA</sequence>
<dbReference type="GO" id="GO:0022857">
    <property type="term" value="F:transmembrane transporter activity"/>
    <property type="evidence" value="ECO:0007669"/>
    <property type="project" value="InterPro"/>
</dbReference>
<keyword evidence="5 8" id="KW-0812">Transmembrane</keyword>
<keyword evidence="4" id="KW-1003">Cell membrane</keyword>
<feature type="transmembrane region" description="Helical" evidence="8">
    <location>
        <begin position="101"/>
        <end position="120"/>
    </location>
</feature>
<evidence type="ECO:0000313" key="9">
    <source>
        <dbReference type="EMBL" id="SHL52689.1"/>
    </source>
</evidence>
<feature type="transmembrane region" description="Helical" evidence="8">
    <location>
        <begin position="455"/>
        <end position="475"/>
    </location>
</feature>
<feature type="transmembrane region" description="Helical" evidence="8">
    <location>
        <begin position="575"/>
        <end position="597"/>
    </location>
</feature>
<dbReference type="OrthoDB" id="9811975at2"/>
<evidence type="ECO:0000256" key="5">
    <source>
        <dbReference type="ARBA" id="ARBA00022692"/>
    </source>
</evidence>
<dbReference type="GO" id="GO:0005886">
    <property type="term" value="C:plasma membrane"/>
    <property type="evidence" value="ECO:0007669"/>
    <property type="project" value="UniProtKB-SubCell"/>
</dbReference>
<evidence type="ECO:0000256" key="4">
    <source>
        <dbReference type="ARBA" id="ARBA00022475"/>
    </source>
</evidence>
<feature type="transmembrane region" description="Helical" evidence="8">
    <location>
        <begin position="68"/>
        <end position="89"/>
    </location>
</feature>
<feature type="transmembrane region" description="Helical" evidence="8">
    <location>
        <begin position="647"/>
        <end position="665"/>
    </location>
</feature>
<gene>
    <name evidence="9" type="ORF">SAMN05444272_0790</name>
</gene>
<dbReference type="InterPro" id="IPR037294">
    <property type="entry name" value="ABC_BtuC-like"/>
</dbReference>
<feature type="transmembrane region" description="Helical" evidence="8">
    <location>
        <begin position="487"/>
        <end position="509"/>
    </location>
</feature>
<evidence type="ECO:0000256" key="1">
    <source>
        <dbReference type="ARBA" id="ARBA00004651"/>
    </source>
</evidence>
<protein>
    <submittedName>
        <fullName evidence="9">Iron complex transport system permease protein</fullName>
    </submittedName>
</protein>
<dbReference type="PANTHER" id="PTHR30472">
    <property type="entry name" value="FERRIC ENTEROBACTIN TRANSPORT SYSTEM PERMEASE PROTEIN"/>
    <property type="match status" value="1"/>
</dbReference>
<proteinExistence type="inferred from homology"/>
<feature type="transmembrane region" description="Helical" evidence="8">
    <location>
        <begin position="529"/>
        <end position="554"/>
    </location>
</feature>
<name>A0A1M7BDK8_9HYPH</name>
<dbReference type="GO" id="GO:0033214">
    <property type="term" value="P:siderophore-iron import into cell"/>
    <property type="evidence" value="ECO:0007669"/>
    <property type="project" value="TreeGrafter"/>
</dbReference>
<evidence type="ECO:0000256" key="6">
    <source>
        <dbReference type="ARBA" id="ARBA00022989"/>
    </source>
</evidence>
<feature type="transmembrane region" description="Helical" evidence="8">
    <location>
        <begin position="244"/>
        <end position="271"/>
    </location>
</feature>
<dbReference type="NCBIfam" id="NF007866">
    <property type="entry name" value="PRK10577.1-2"/>
    <property type="match status" value="1"/>
</dbReference>
<evidence type="ECO:0000313" key="10">
    <source>
        <dbReference type="Proteomes" id="UP000186002"/>
    </source>
</evidence>
<feature type="transmembrane region" description="Helical" evidence="8">
    <location>
        <begin position="151"/>
        <end position="171"/>
    </location>
</feature>
<dbReference type="STRING" id="735517.SAMN05444272_0790"/>
<dbReference type="InterPro" id="IPR000522">
    <property type="entry name" value="ABC_transptr_permease_BtuC"/>
</dbReference>
<evidence type="ECO:0000256" key="7">
    <source>
        <dbReference type="ARBA" id="ARBA00023136"/>
    </source>
</evidence>
<evidence type="ECO:0000256" key="2">
    <source>
        <dbReference type="ARBA" id="ARBA00007935"/>
    </source>
</evidence>
<evidence type="ECO:0000256" key="3">
    <source>
        <dbReference type="ARBA" id="ARBA00022448"/>
    </source>
</evidence>
<dbReference type="PANTHER" id="PTHR30472:SF37">
    <property type="entry name" value="FE(3+) DICITRATE TRANSPORT SYSTEM PERMEASE PROTEIN FECD-RELATED"/>
    <property type="match status" value="1"/>
</dbReference>
<dbReference type="Proteomes" id="UP000186002">
    <property type="component" value="Unassembled WGS sequence"/>
</dbReference>
<feature type="transmembrane region" description="Helical" evidence="8">
    <location>
        <begin position="431"/>
        <end position="449"/>
    </location>
</feature>
<reference evidence="9 10" key="1">
    <citation type="submission" date="2016-11" db="EMBL/GenBank/DDBJ databases">
        <authorList>
            <person name="Jaros S."/>
            <person name="Januszkiewicz K."/>
            <person name="Wedrychowicz H."/>
        </authorList>
    </citation>
    <scope>NUCLEOTIDE SEQUENCE [LARGE SCALE GENOMIC DNA]</scope>
    <source>
        <strain evidence="9 10">DSM 22153</strain>
    </source>
</reference>
<keyword evidence="3" id="KW-0813">Transport</keyword>
<dbReference type="CDD" id="cd06550">
    <property type="entry name" value="TM_ABC_iron-siderophores_like"/>
    <property type="match status" value="1"/>
</dbReference>
<dbReference type="EMBL" id="FRBW01000001">
    <property type="protein sequence ID" value="SHL52689.1"/>
    <property type="molecule type" value="Genomic_DNA"/>
</dbReference>